<protein>
    <submittedName>
        <fullName evidence="3">NUDIX domain-containing protein</fullName>
    </submittedName>
</protein>
<dbReference type="Proteomes" id="UP001597187">
    <property type="component" value="Unassembled WGS sequence"/>
</dbReference>
<dbReference type="PROSITE" id="PS00893">
    <property type="entry name" value="NUDIX_BOX"/>
    <property type="match status" value="1"/>
</dbReference>
<accession>A0ABD6ARB9</accession>
<reference evidence="3 4" key="1">
    <citation type="journal article" date="2019" name="Int. J. Syst. Evol. Microbiol.">
        <title>The Global Catalogue of Microorganisms (GCM) 10K type strain sequencing project: providing services to taxonomists for standard genome sequencing and annotation.</title>
        <authorList>
            <consortium name="The Broad Institute Genomics Platform"/>
            <consortium name="The Broad Institute Genome Sequencing Center for Infectious Disease"/>
            <person name="Wu L."/>
            <person name="Ma J."/>
        </authorList>
    </citation>
    <scope>NUCLEOTIDE SEQUENCE [LARGE SCALE GENOMIC DNA]</scope>
    <source>
        <strain evidence="3 4">CGMCC 1.12563</strain>
    </source>
</reference>
<dbReference type="InterPro" id="IPR020084">
    <property type="entry name" value="NUDIX_hydrolase_CS"/>
</dbReference>
<comment type="caution">
    <text evidence="3">The sequence shown here is derived from an EMBL/GenBank/DDBJ whole genome shotgun (WGS) entry which is preliminary data.</text>
</comment>
<keyword evidence="4" id="KW-1185">Reference proteome</keyword>
<dbReference type="PANTHER" id="PTHR43736:SF1">
    <property type="entry name" value="DIHYDRONEOPTERIN TRIPHOSPHATE DIPHOSPHATASE"/>
    <property type="match status" value="1"/>
</dbReference>
<dbReference type="RefSeq" id="WP_250871857.1">
    <property type="nucleotide sequence ID" value="NZ_JALXFV010000001.1"/>
</dbReference>
<organism evidence="3 4">
    <name type="scientific">Halomarina rubra</name>
    <dbReference type="NCBI Taxonomy" id="2071873"/>
    <lineage>
        <taxon>Archaea</taxon>
        <taxon>Methanobacteriati</taxon>
        <taxon>Methanobacteriota</taxon>
        <taxon>Stenosarchaea group</taxon>
        <taxon>Halobacteria</taxon>
        <taxon>Halobacteriales</taxon>
        <taxon>Natronomonadaceae</taxon>
        <taxon>Halomarina</taxon>
    </lineage>
</organism>
<dbReference type="PROSITE" id="PS51462">
    <property type="entry name" value="NUDIX"/>
    <property type="match status" value="1"/>
</dbReference>
<feature type="domain" description="Nudix hydrolase" evidence="2">
    <location>
        <begin position="40"/>
        <end position="175"/>
    </location>
</feature>
<evidence type="ECO:0000256" key="1">
    <source>
        <dbReference type="ARBA" id="ARBA00022801"/>
    </source>
</evidence>
<keyword evidence="1" id="KW-0378">Hydrolase</keyword>
<dbReference type="InterPro" id="IPR015797">
    <property type="entry name" value="NUDIX_hydrolase-like_dom_sf"/>
</dbReference>
<dbReference type="AlphaFoldDB" id="A0ABD6ARB9"/>
<dbReference type="PRINTS" id="PR00502">
    <property type="entry name" value="NUDIXFAMILY"/>
</dbReference>
<gene>
    <name evidence="3" type="ORF">ACFSBT_01115</name>
</gene>
<evidence type="ECO:0000313" key="3">
    <source>
        <dbReference type="EMBL" id="MFD1511876.1"/>
    </source>
</evidence>
<dbReference type="PANTHER" id="PTHR43736">
    <property type="entry name" value="ADP-RIBOSE PYROPHOSPHATASE"/>
    <property type="match status" value="1"/>
</dbReference>
<dbReference type="Pfam" id="PF00293">
    <property type="entry name" value="NUDIX"/>
    <property type="match status" value="1"/>
</dbReference>
<evidence type="ECO:0000259" key="2">
    <source>
        <dbReference type="PROSITE" id="PS51462"/>
    </source>
</evidence>
<dbReference type="EMBL" id="JBHUDC010000001">
    <property type="protein sequence ID" value="MFD1511876.1"/>
    <property type="molecule type" value="Genomic_DNA"/>
</dbReference>
<dbReference type="GO" id="GO:0016787">
    <property type="term" value="F:hydrolase activity"/>
    <property type="evidence" value="ECO:0007669"/>
    <property type="project" value="UniProtKB-KW"/>
</dbReference>
<sequence length="182" mass="19452">MAWTIQGAPPAHCPWCGESLGCRTHDGWDLPYCADCDRTLYRNPVPMGRATLVDGDSVLLVERGRGADVGEWVLPGGHLEAHEPPAVAAARELAEETGLSTHPDDLSLLGTGFLRFQSGHTMLSVNYVGDAADATGTLEAGDDAADARFWSRAELVADTPLLRASGLEQVLRAVEMVGENRD</sequence>
<name>A0ABD6ARB9_9EURY</name>
<dbReference type="InterPro" id="IPR020476">
    <property type="entry name" value="Nudix_hydrolase"/>
</dbReference>
<dbReference type="Gene3D" id="3.90.79.10">
    <property type="entry name" value="Nucleoside Triphosphate Pyrophosphohydrolase"/>
    <property type="match status" value="1"/>
</dbReference>
<dbReference type="InterPro" id="IPR000086">
    <property type="entry name" value="NUDIX_hydrolase_dom"/>
</dbReference>
<proteinExistence type="predicted"/>
<evidence type="ECO:0000313" key="4">
    <source>
        <dbReference type="Proteomes" id="UP001597187"/>
    </source>
</evidence>
<dbReference type="SUPFAM" id="SSF55811">
    <property type="entry name" value="Nudix"/>
    <property type="match status" value="1"/>
</dbReference>